<organism evidence="1 2">
    <name type="scientific">Auriscalpium vulgare</name>
    <dbReference type="NCBI Taxonomy" id="40419"/>
    <lineage>
        <taxon>Eukaryota</taxon>
        <taxon>Fungi</taxon>
        <taxon>Dikarya</taxon>
        <taxon>Basidiomycota</taxon>
        <taxon>Agaricomycotina</taxon>
        <taxon>Agaricomycetes</taxon>
        <taxon>Russulales</taxon>
        <taxon>Auriscalpiaceae</taxon>
        <taxon>Auriscalpium</taxon>
    </lineage>
</organism>
<gene>
    <name evidence="1" type="ORF">FA95DRAFT_1552421</name>
</gene>
<reference evidence="1" key="2">
    <citation type="journal article" date="2022" name="New Phytol.">
        <title>Evolutionary transition to the ectomycorrhizal habit in the genomes of a hyperdiverse lineage of mushroom-forming fungi.</title>
        <authorList>
            <person name="Looney B."/>
            <person name="Miyauchi S."/>
            <person name="Morin E."/>
            <person name="Drula E."/>
            <person name="Courty P.E."/>
            <person name="Kohler A."/>
            <person name="Kuo A."/>
            <person name="LaButti K."/>
            <person name="Pangilinan J."/>
            <person name="Lipzen A."/>
            <person name="Riley R."/>
            <person name="Andreopoulos W."/>
            <person name="He G."/>
            <person name="Johnson J."/>
            <person name="Nolan M."/>
            <person name="Tritt A."/>
            <person name="Barry K.W."/>
            <person name="Grigoriev I.V."/>
            <person name="Nagy L.G."/>
            <person name="Hibbett D."/>
            <person name="Henrissat B."/>
            <person name="Matheny P.B."/>
            <person name="Labbe J."/>
            <person name="Martin F.M."/>
        </authorList>
    </citation>
    <scope>NUCLEOTIDE SEQUENCE</scope>
    <source>
        <strain evidence="1">FP105234-sp</strain>
    </source>
</reference>
<dbReference type="Proteomes" id="UP000814033">
    <property type="component" value="Unassembled WGS sequence"/>
</dbReference>
<dbReference type="EMBL" id="MU275840">
    <property type="protein sequence ID" value="KAI0053378.1"/>
    <property type="molecule type" value="Genomic_DNA"/>
</dbReference>
<sequence length="306" mass="33517">MSATRPDLSRTSSLTSVGSSDDAAGPKRTRKRFTDFQLVMLEQLFRSASHPSREEREALARELRLEPKSVTIWFQNRRQSERKAALNTNAKYASSSPSYTTHPPPPTTSKLHTTKTHTPTLNRRATVLHSPYSPHTPARRPRVKLDDMAARTEQRNASQRTRAPDPAKTLWDNMPSSPLAPRSPSPPPREYVELGRGRRTLEWACAAARVVGKERGAGWGEGEENSGEETEEEGEVVTPRGSFGAGDPFRDARARAGGALVAGRGQQSARKLAGAEKDSQDAKALDAVHDDVMSAALVLCGFGRRS</sequence>
<keyword evidence="1" id="KW-0371">Homeobox</keyword>
<reference evidence="1" key="1">
    <citation type="submission" date="2021-02" db="EMBL/GenBank/DDBJ databases">
        <authorList>
            <consortium name="DOE Joint Genome Institute"/>
            <person name="Ahrendt S."/>
            <person name="Looney B.P."/>
            <person name="Miyauchi S."/>
            <person name="Morin E."/>
            <person name="Drula E."/>
            <person name="Courty P.E."/>
            <person name="Chicoki N."/>
            <person name="Fauchery L."/>
            <person name="Kohler A."/>
            <person name="Kuo A."/>
            <person name="Labutti K."/>
            <person name="Pangilinan J."/>
            <person name="Lipzen A."/>
            <person name="Riley R."/>
            <person name="Andreopoulos W."/>
            <person name="He G."/>
            <person name="Johnson J."/>
            <person name="Barry K.W."/>
            <person name="Grigoriev I.V."/>
            <person name="Nagy L."/>
            <person name="Hibbett D."/>
            <person name="Henrissat B."/>
            <person name="Matheny P.B."/>
            <person name="Labbe J."/>
            <person name="Martin F."/>
        </authorList>
    </citation>
    <scope>NUCLEOTIDE SEQUENCE</scope>
    <source>
        <strain evidence="1">FP105234-sp</strain>
    </source>
</reference>
<comment type="caution">
    <text evidence="1">The sequence shown here is derived from an EMBL/GenBank/DDBJ whole genome shotgun (WGS) entry which is preliminary data.</text>
</comment>
<accession>A0ACB8SC29</accession>
<protein>
    <submittedName>
        <fullName evidence="1">Homeobox-domain-containing protein</fullName>
    </submittedName>
</protein>
<keyword evidence="1" id="KW-0238">DNA-binding</keyword>
<evidence type="ECO:0000313" key="1">
    <source>
        <dbReference type="EMBL" id="KAI0053378.1"/>
    </source>
</evidence>
<name>A0ACB8SC29_9AGAM</name>
<proteinExistence type="predicted"/>
<keyword evidence="2" id="KW-1185">Reference proteome</keyword>
<evidence type="ECO:0000313" key="2">
    <source>
        <dbReference type="Proteomes" id="UP000814033"/>
    </source>
</evidence>